<dbReference type="Proteomes" id="UP000054532">
    <property type="component" value="Unassembled WGS sequence"/>
</dbReference>
<accession>W2MM82</accession>
<evidence type="ECO:0000256" key="1">
    <source>
        <dbReference type="SAM" id="MobiDB-lite"/>
    </source>
</evidence>
<dbReference type="AlphaFoldDB" id="W2MM82"/>
<feature type="region of interest" description="Disordered" evidence="1">
    <location>
        <begin position="88"/>
        <end position="114"/>
    </location>
</feature>
<protein>
    <submittedName>
        <fullName evidence="2">Uncharacterized protein</fullName>
    </submittedName>
</protein>
<proteinExistence type="predicted"/>
<gene>
    <name evidence="2" type="ORF">L914_15977</name>
</gene>
<sequence>ERFPLSLRSVCEVGVISLTSFHVMEELVDLSRDESDTTIVLDYAPDDNESEGSTSDGVERTEQGIGGISECATEISAKVVVVTASPDLDGGGSESSLDVGSDGDVAGVGAVAEL</sequence>
<feature type="non-terminal residue" evidence="2">
    <location>
        <position position="1"/>
    </location>
</feature>
<name>W2MM82_PHYNI</name>
<feature type="compositionally biased region" description="Low complexity" evidence="1">
    <location>
        <begin position="94"/>
        <end position="114"/>
    </location>
</feature>
<dbReference type="VEuPathDB" id="FungiDB:PPTG_15842"/>
<reference evidence="2" key="1">
    <citation type="submission" date="2013-11" db="EMBL/GenBank/DDBJ databases">
        <title>The Genome Sequence of Phytophthora parasitica IAC_01/95.</title>
        <authorList>
            <consortium name="The Broad Institute Genomics Platform"/>
            <person name="Russ C."/>
            <person name="Tyler B."/>
            <person name="Panabieres F."/>
            <person name="Shan W."/>
            <person name="Tripathy S."/>
            <person name="Grunwald N."/>
            <person name="Machado M."/>
            <person name="Johnson C.S."/>
            <person name="Arredondo F."/>
            <person name="Hong C."/>
            <person name="Coffey M."/>
            <person name="Young S.K."/>
            <person name="Zeng Q."/>
            <person name="Gargeya S."/>
            <person name="Fitzgerald M."/>
            <person name="Abouelleil A."/>
            <person name="Alvarado L."/>
            <person name="Chapman S.B."/>
            <person name="Gainer-Dewar J."/>
            <person name="Goldberg J."/>
            <person name="Griggs A."/>
            <person name="Gujja S."/>
            <person name="Hansen M."/>
            <person name="Howarth C."/>
            <person name="Imamovic A."/>
            <person name="Ireland A."/>
            <person name="Larimer J."/>
            <person name="McCowan C."/>
            <person name="Murphy C."/>
            <person name="Pearson M."/>
            <person name="Poon T.W."/>
            <person name="Priest M."/>
            <person name="Roberts A."/>
            <person name="Saif S."/>
            <person name="Shea T."/>
            <person name="Sykes S."/>
            <person name="Wortman J."/>
            <person name="Nusbaum C."/>
            <person name="Birren B."/>
        </authorList>
    </citation>
    <scope>NUCLEOTIDE SEQUENCE [LARGE SCALE GENOMIC DNA]</scope>
    <source>
        <strain evidence="2">IAC_01/95</strain>
    </source>
</reference>
<evidence type="ECO:0000313" key="2">
    <source>
        <dbReference type="EMBL" id="ETM37472.1"/>
    </source>
</evidence>
<feature type="region of interest" description="Disordered" evidence="1">
    <location>
        <begin position="43"/>
        <end position="63"/>
    </location>
</feature>
<dbReference type="EMBL" id="KI695083">
    <property type="protein sequence ID" value="ETM37472.1"/>
    <property type="molecule type" value="Genomic_DNA"/>
</dbReference>
<organism evidence="2">
    <name type="scientific">Phytophthora nicotianae</name>
    <name type="common">Potato buckeye rot agent</name>
    <name type="synonym">Phytophthora parasitica</name>
    <dbReference type="NCBI Taxonomy" id="4792"/>
    <lineage>
        <taxon>Eukaryota</taxon>
        <taxon>Sar</taxon>
        <taxon>Stramenopiles</taxon>
        <taxon>Oomycota</taxon>
        <taxon>Peronosporomycetes</taxon>
        <taxon>Peronosporales</taxon>
        <taxon>Peronosporaceae</taxon>
        <taxon>Phytophthora</taxon>
    </lineage>
</organism>